<keyword evidence="2" id="KW-1185">Reference proteome</keyword>
<dbReference type="RefSeq" id="WP_016403160.1">
    <property type="nucleotide sequence ID" value="NZ_BARX01000026.1"/>
</dbReference>
<organism evidence="1 2">
    <name type="scientific">Agarivorans albus MKT 106</name>
    <dbReference type="NCBI Taxonomy" id="1331007"/>
    <lineage>
        <taxon>Bacteria</taxon>
        <taxon>Pseudomonadati</taxon>
        <taxon>Pseudomonadota</taxon>
        <taxon>Gammaproteobacteria</taxon>
        <taxon>Alteromonadales</taxon>
        <taxon>Alteromonadaceae</taxon>
        <taxon>Agarivorans</taxon>
    </lineage>
</organism>
<comment type="caution">
    <text evidence="1">The sequence shown here is derived from an EMBL/GenBank/DDBJ whole genome shotgun (WGS) entry which is preliminary data.</text>
</comment>
<evidence type="ECO:0000313" key="2">
    <source>
        <dbReference type="Proteomes" id="UP000014461"/>
    </source>
</evidence>
<dbReference type="OrthoDB" id="8903822at2"/>
<dbReference type="Proteomes" id="UP000014461">
    <property type="component" value="Unassembled WGS sequence"/>
</dbReference>
<dbReference type="EMBL" id="BARX01000026">
    <property type="protein sequence ID" value="GAD03393.1"/>
    <property type="molecule type" value="Genomic_DNA"/>
</dbReference>
<evidence type="ECO:0000313" key="1">
    <source>
        <dbReference type="EMBL" id="GAD03393.1"/>
    </source>
</evidence>
<accession>R9PQ41</accession>
<protein>
    <submittedName>
        <fullName evidence="1">Uncharacterized protein</fullName>
    </submittedName>
</protein>
<gene>
    <name evidence="1" type="ORF">AALB_3473</name>
</gene>
<dbReference type="AlphaFoldDB" id="R9PQ41"/>
<dbReference type="STRING" id="1331007.AALB_3473"/>
<name>R9PQ41_AGAAL</name>
<reference evidence="1" key="1">
    <citation type="journal article" date="2013" name="Genome Announc.">
        <title>Draft Genome Sequence of Agarivorans albus Strain MKT 106T, an Agarolytic Marine Bacterium.</title>
        <authorList>
            <person name="Yasuike M."/>
            <person name="Nakamura Y."/>
            <person name="Kai W."/>
            <person name="Fujiwara A."/>
            <person name="Fukui Y."/>
            <person name="Satomi M."/>
            <person name="Sano M."/>
        </authorList>
    </citation>
    <scope>NUCLEOTIDE SEQUENCE [LARGE SCALE GENOMIC DNA]</scope>
</reference>
<sequence>MSTEPLHGDYQLYLLDNLLIASAQGAWNQAVSEHFAEDFKRIGQSLAAPWAHLVLLEQWELAVPEAELAISELQQWCIQTGMSHVAQVFSFSPLKQYQLQRMLPAEQHYTKQVFLEVSNATQWLSQQGFEAAKSFELTDNKPSMIQRHFDKVA</sequence>
<proteinExistence type="predicted"/>